<comment type="cofactor">
    <cofactor evidence="4">
        <name>Mg(2+)</name>
        <dbReference type="ChEBI" id="CHEBI:18420"/>
    </cofactor>
</comment>
<comment type="similarity">
    <text evidence="2">In the C-terminal section; belongs to the MoeA family.</text>
</comment>
<organism evidence="6">
    <name type="scientific">Philodina roseola</name>
    <name type="common">Rotifer</name>
    <dbReference type="NCBI Taxonomy" id="96448"/>
    <lineage>
        <taxon>Eukaryota</taxon>
        <taxon>Metazoa</taxon>
        <taxon>Spiralia</taxon>
        <taxon>Gnathifera</taxon>
        <taxon>Rotifera</taxon>
        <taxon>Eurotatoria</taxon>
        <taxon>Bdelloidea</taxon>
        <taxon>Philodinida</taxon>
        <taxon>Philodinidae</taxon>
        <taxon>Philodina</taxon>
    </lineage>
</organism>
<dbReference type="Pfam" id="PF00994">
    <property type="entry name" value="MoCF_biosynth"/>
    <property type="match status" value="2"/>
</dbReference>
<dbReference type="GO" id="GO:0061599">
    <property type="term" value="F:molybdopterin molybdotransferase activity"/>
    <property type="evidence" value="ECO:0007669"/>
    <property type="project" value="UniProtKB-UniRule"/>
</dbReference>
<evidence type="ECO:0000256" key="4">
    <source>
        <dbReference type="RuleBase" id="RU365090"/>
    </source>
</evidence>
<comment type="catalytic activity">
    <reaction evidence="4">
        <text>adenylyl-molybdopterin + molybdate = Mo-molybdopterin + AMP + H(+)</text>
        <dbReference type="Rhea" id="RHEA:35047"/>
        <dbReference type="ChEBI" id="CHEBI:15378"/>
        <dbReference type="ChEBI" id="CHEBI:36264"/>
        <dbReference type="ChEBI" id="CHEBI:62727"/>
        <dbReference type="ChEBI" id="CHEBI:71302"/>
        <dbReference type="ChEBI" id="CHEBI:456215"/>
    </reaction>
</comment>
<keyword evidence="4" id="KW-0479">Metal-binding</keyword>
<dbReference type="UniPathway" id="UPA00344"/>
<dbReference type="GO" id="GO:0007529">
    <property type="term" value="P:establishment of synaptic specificity at neuromuscular junction"/>
    <property type="evidence" value="ECO:0007669"/>
    <property type="project" value="TreeGrafter"/>
</dbReference>
<dbReference type="NCBIfam" id="TIGR00177">
    <property type="entry name" value="molyb_syn"/>
    <property type="match status" value="1"/>
</dbReference>
<dbReference type="GO" id="GO:0005524">
    <property type="term" value="F:ATP binding"/>
    <property type="evidence" value="ECO:0007669"/>
    <property type="project" value="UniProtKB-UniRule"/>
</dbReference>
<dbReference type="Pfam" id="PF03453">
    <property type="entry name" value="MoeA_N"/>
    <property type="match status" value="1"/>
</dbReference>
<comment type="similarity">
    <text evidence="1">In the N-terminal section; belongs to the MoaB/Mog family.</text>
</comment>
<dbReference type="SUPFAM" id="SSF63882">
    <property type="entry name" value="MoeA N-terminal region -like"/>
    <property type="match status" value="1"/>
</dbReference>
<dbReference type="InterPro" id="IPR036135">
    <property type="entry name" value="MoeA_linker/N_sf"/>
</dbReference>
<dbReference type="InterPro" id="IPR005110">
    <property type="entry name" value="MoeA_linker/N"/>
</dbReference>
<dbReference type="Gene3D" id="3.90.105.10">
    <property type="entry name" value="Molybdopterin biosynthesis moea protein, domain 2"/>
    <property type="match status" value="1"/>
</dbReference>
<dbReference type="SUPFAM" id="SSF53218">
    <property type="entry name" value="Molybdenum cofactor biosynthesis proteins"/>
    <property type="match status" value="2"/>
</dbReference>
<protein>
    <submittedName>
        <fullName evidence="6">Molybdenum cofactor-like protein</fullName>
    </submittedName>
</protein>
<comment type="catalytic activity">
    <reaction evidence="4">
        <text>molybdopterin + ATP + H(+) = adenylyl-molybdopterin + diphosphate</text>
        <dbReference type="Rhea" id="RHEA:31331"/>
        <dbReference type="ChEBI" id="CHEBI:15378"/>
        <dbReference type="ChEBI" id="CHEBI:30616"/>
        <dbReference type="ChEBI" id="CHEBI:33019"/>
        <dbReference type="ChEBI" id="CHEBI:58698"/>
        <dbReference type="ChEBI" id="CHEBI:62727"/>
    </reaction>
</comment>
<sequence length="660" mass="73505">MSELSFAVVTGKKRFFFDAFQISNFLFSQYDLLRRSDSRSVGSGVDQILGRKIDKNVTLKNRSIKGEKSRLDVLRRQETLLKLCDELRPHLLLTTGGTGISPDDVTPDGSFKCDATRDVVTREIPGISQTMIAKSLSITPMAMLSRPVSGVCQQTLIINLPGSKKGCVECLDFVYPILRHAIDLIRNERTNVVETHVAMQNPNSKIYDSCCVHHQDHHVVQSDVVEGQRARHSPFPMISVDDAMTKIFNEISRMQIVEKRLTESLGFVCAEEIVAEQPFPPFRASVKDGYAVRLFADENHEQIYEIVGRSDAGGDEANEVIQTSRHLVSSLVLLSVPDTANAVIQIEDTKVHERHESEEKSIRITSKCVDGQDIRNVGDDVKIGEIVLEKETILGAAELALLATVGLEKVRVFDQPRVVVVSTGNEVLPIDSASTTSNGKIRDSNKIMLISALKTSKISSIIDGGTAKDDEKSVIETLENAFERGDLIISTGGVSMGDRDLIKSILTKHFKATIHFGRLNMKPGKPTTFATCEFDGKKKFFFGLPGNPVSALVTYWLLVVPSLKQLMGHNRPHHPVIRVQLDRTIERFDSRPEYIRVEIMWSTNSTIPLAKIISPANQCSSRLLSARRCNGLVRLPTQTEIDANRFERQQQQFDCLLLSL</sequence>
<keyword evidence="4" id="KW-0808">Transferase</keyword>
<accession>B6S317</accession>
<dbReference type="CDD" id="cd00887">
    <property type="entry name" value="MoeA"/>
    <property type="match status" value="1"/>
</dbReference>
<dbReference type="InterPro" id="IPR001453">
    <property type="entry name" value="MoaB/Mog_dom"/>
</dbReference>
<dbReference type="GO" id="GO:0061598">
    <property type="term" value="F:molybdopterin adenylyltransferase activity"/>
    <property type="evidence" value="ECO:0007669"/>
    <property type="project" value="UniProtKB-UniRule"/>
</dbReference>
<comment type="pathway">
    <text evidence="4">Cofactor biosynthesis; molybdopterin biosynthesis.</text>
</comment>
<dbReference type="EMBL" id="EU637019">
    <property type="protein sequence ID" value="ACI90337.1"/>
    <property type="molecule type" value="Genomic_DNA"/>
</dbReference>
<proteinExistence type="inferred from homology"/>
<dbReference type="SMART" id="SM00852">
    <property type="entry name" value="MoCF_biosynth"/>
    <property type="match status" value="2"/>
</dbReference>
<keyword evidence="4" id="KW-0500">Molybdenum</keyword>
<dbReference type="InterPro" id="IPR008284">
    <property type="entry name" value="MoCF_biosynth_CS"/>
</dbReference>
<dbReference type="GO" id="GO:0006777">
    <property type="term" value="P:Mo-molybdopterin cofactor biosynthetic process"/>
    <property type="evidence" value="ECO:0007669"/>
    <property type="project" value="UniProtKB-UniRule"/>
</dbReference>
<dbReference type="PANTHER" id="PTHR10192:SF5">
    <property type="entry name" value="GEPHYRIN"/>
    <property type="match status" value="1"/>
</dbReference>
<name>B6S317_PHIRO</name>
<dbReference type="FunFam" id="3.40.980.10:FF:000001">
    <property type="entry name" value="Molybdopterin molybdenumtransferase"/>
    <property type="match status" value="1"/>
</dbReference>
<dbReference type="GO" id="GO:0030425">
    <property type="term" value="C:dendrite"/>
    <property type="evidence" value="ECO:0007669"/>
    <property type="project" value="TreeGrafter"/>
</dbReference>
<dbReference type="GO" id="GO:0072579">
    <property type="term" value="P:glycine receptor clustering"/>
    <property type="evidence" value="ECO:0007669"/>
    <property type="project" value="TreeGrafter"/>
</dbReference>
<reference evidence="6" key="1">
    <citation type="submission" date="2008-04" db="EMBL/GenBank/DDBJ databases">
        <title>Hox genes are not clustered in the bdelloid rotifer Philodina roseola.</title>
        <authorList>
            <person name="Mark Welch J.L."/>
            <person name="Mark Welch D.B."/>
        </authorList>
    </citation>
    <scope>NUCLEOTIDE SEQUENCE</scope>
</reference>
<dbReference type="GO" id="GO:0046872">
    <property type="term" value="F:metal ion binding"/>
    <property type="evidence" value="ECO:0007669"/>
    <property type="project" value="UniProtKB-UniRule"/>
</dbReference>
<evidence type="ECO:0000313" key="6">
    <source>
        <dbReference type="EMBL" id="ACI90337.1"/>
    </source>
</evidence>
<dbReference type="NCBIfam" id="NF045515">
    <property type="entry name" value="Glp_gephyrin"/>
    <property type="match status" value="1"/>
</dbReference>
<dbReference type="GO" id="GO:0005829">
    <property type="term" value="C:cytosol"/>
    <property type="evidence" value="ECO:0007669"/>
    <property type="project" value="TreeGrafter"/>
</dbReference>
<dbReference type="Gene3D" id="2.40.340.10">
    <property type="entry name" value="MoeA, C-terminal, domain IV"/>
    <property type="match status" value="1"/>
</dbReference>
<dbReference type="PANTHER" id="PTHR10192">
    <property type="entry name" value="MOLYBDOPTERIN BIOSYNTHESIS PROTEIN"/>
    <property type="match status" value="1"/>
</dbReference>
<dbReference type="SUPFAM" id="SSF63867">
    <property type="entry name" value="MoeA C-terminal domain-like"/>
    <property type="match status" value="1"/>
</dbReference>
<dbReference type="InterPro" id="IPR036425">
    <property type="entry name" value="MoaB/Mog-like_dom_sf"/>
</dbReference>
<evidence type="ECO:0000256" key="2">
    <source>
        <dbReference type="ARBA" id="ARBA00008339"/>
    </source>
</evidence>
<feature type="domain" description="MoaB/Mog" evidence="5">
    <location>
        <begin position="419"/>
        <end position="565"/>
    </location>
</feature>
<dbReference type="Gene3D" id="3.40.980.10">
    <property type="entry name" value="MoaB/Mog-like domain"/>
    <property type="match status" value="2"/>
</dbReference>
<dbReference type="InterPro" id="IPR038987">
    <property type="entry name" value="MoeA-like"/>
</dbReference>
<dbReference type="Gene3D" id="2.170.190.11">
    <property type="entry name" value="Molybdopterin biosynthesis moea protein, domain 3"/>
    <property type="match status" value="1"/>
</dbReference>
<dbReference type="InterPro" id="IPR036688">
    <property type="entry name" value="MoeA_C_domain_IV_sf"/>
</dbReference>
<evidence type="ECO:0000256" key="3">
    <source>
        <dbReference type="ARBA" id="ARBA00023150"/>
    </source>
</evidence>
<comment type="function">
    <text evidence="4">Catalyzes two steps in the biosynthesis of the molybdenum cofactor. In the first step, molybdopterin is adenylated. Subsequently, molybdate is inserted into adenylated molybdopterin and AMP is released.</text>
</comment>
<keyword evidence="3 4" id="KW-0501">Molybdenum cofactor biosynthesis</keyword>
<evidence type="ECO:0000256" key="1">
    <source>
        <dbReference type="ARBA" id="ARBA00007589"/>
    </source>
</evidence>
<keyword evidence="4" id="KW-0460">Magnesium</keyword>
<dbReference type="CDD" id="cd00886">
    <property type="entry name" value="MogA_MoaB"/>
    <property type="match status" value="1"/>
</dbReference>
<dbReference type="PROSITE" id="PS01078">
    <property type="entry name" value="MOCF_BIOSYNTHESIS_1"/>
    <property type="match status" value="1"/>
</dbReference>
<dbReference type="GO" id="GO:0097112">
    <property type="term" value="P:gamma-aminobutyric acid receptor clustering"/>
    <property type="evidence" value="ECO:0007669"/>
    <property type="project" value="TreeGrafter"/>
</dbReference>
<dbReference type="GO" id="GO:0099634">
    <property type="term" value="C:postsynaptic specialization membrane"/>
    <property type="evidence" value="ECO:0007669"/>
    <property type="project" value="GOC"/>
</dbReference>
<evidence type="ECO:0000259" key="5">
    <source>
        <dbReference type="SMART" id="SM00852"/>
    </source>
</evidence>
<feature type="domain" description="MoaB/Mog" evidence="5">
    <location>
        <begin position="40"/>
        <end position="181"/>
    </location>
</feature>
<dbReference type="PROSITE" id="PS01079">
    <property type="entry name" value="MOCF_BIOSYNTHESIS_2"/>
    <property type="match status" value="1"/>
</dbReference>
<dbReference type="GO" id="GO:0098970">
    <property type="term" value="P:postsynaptic neurotransmitter receptor diffusion trapping"/>
    <property type="evidence" value="ECO:0007669"/>
    <property type="project" value="TreeGrafter"/>
</dbReference>
<comment type="similarity">
    <text evidence="4">Belongs to the MoeA family.</text>
</comment>
<dbReference type="AlphaFoldDB" id="B6S317"/>